<reference evidence="1" key="1">
    <citation type="submission" date="2020-11" db="EMBL/GenBank/DDBJ databases">
        <authorList>
            <consortium name="DOE Joint Genome Institute"/>
            <person name="Ahrendt S."/>
            <person name="Riley R."/>
            <person name="Andreopoulos W."/>
            <person name="Labutti K."/>
            <person name="Pangilinan J."/>
            <person name="Ruiz-Duenas F.J."/>
            <person name="Barrasa J.M."/>
            <person name="Sanchez-Garcia M."/>
            <person name="Camarero S."/>
            <person name="Miyauchi S."/>
            <person name="Serrano A."/>
            <person name="Linde D."/>
            <person name="Babiker R."/>
            <person name="Drula E."/>
            <person name="Ayuso-Fernandez I."/>
            <person name="Pacheco R."/>
            <person name="Padilla G."/>
            <person name="Ferreira P."/>
            <person name="Barriuso J."/>
            <person name="Kellner H."/>
            <person name="Castanera R."/>
            <person name="Alfaro M."/>
            <person name="Ramirez L."/>
            <person name="Pisabarro A.G."/>
            <person name="Kuo A."/>
            <person name="Tritt A."/>
            <person name="Lipzen A."/>
            <person name="He G."/>
            <person name="Yan M."/>
            <person name="Ng V."/>
            <person name="Cullen D."/>
            <person name="Martin F."/>
            <person name="Rosso M.-N."/>
            <person name="Henrissat B."/>
            <person name="Hibbett D."/>
            <person name="Martinez A.T."/>
            <person name="Grigoriev I.V."/>
        </authorList>
    </citation>
    <scope>NUCLEOTIDE SEQUENCE</scope>
    <source>
        <strain evidence="1">AH 40177</strain>
    </source>
</reference>
<comment type="caution">
    <text evidence="1">The sequence shown here is derived from an EMBL/GenBank/DDBJ whole genome shotgun (WGS) entry which is preliminary data.</text>
</comment>
<evidence type="ECO:0000313" key="1">
    <source>
        <dbReference type="EMBL" id="KAF9071375.1"/>
    </source>
</evidence>
<accession>A0A9P5PZZ8</accession>
<gene>
    <name evidence="1" type="ORF">BDP27DRAFT_1382475</name>
</gene>
<sequence length="333" mass="37868">MLHFITGKPYHDDGDLGVFVGTLWLLYYNQEVKNELTSGVDPWVEGMYYWIEQIRVALTSSEETECLRKTNFPVVLLTHFGSYITLAVGVFTDSANIEQLASIHLNIHPSNVRDLEAGARLVAALRSTTQLSALIFTRPRPEFPFRNSCCTFDGATHQFAYDKAFEDKRIFTAHLVQTPSTKRFIKFTRRYSEAAHAYAFDNGFAPKLLAVDRFYGWFMIVMEDISDQYITLWDLRKKDPRSALIDPTCDSVRSAITKLNDAGFVHVRDINVLVRKDNTSAAGVQIMFVDWDWAGFKGEAKYPHSLNPEVRRPAGAVPGALSASSMIWRWYLS</sequence>
<evidence type="ECO:0000313" key="2">
    <source>
        <dbReference type="Proteomes" id="UP000772434"/>
    </source>
</evidence>
<protein>
    <submittedName>
        <fullName evidence="1">Uncharacterized protein</fullName>
    </submittedName>
</protein>
<name>A0A9P5PZZ8_9AGAR</name>
<dbReference type="EMBL" id="JADNRY010000033">
    <property type="protein sequence ID" value="KAF9071375.1"/>
    <property type="molecule type" value="Genomic_DNA"/>
</dbReference>
<proteinExistence type="predicted"/>
<dbReference type="OrthoDB" id="3261131at2759"/>
<organism evidence="1 2">
    <name type="scientific">Rhodocollybia butyracea</name>
    <dbReference type="NCBI Taxonomy" id="206335"/>
    <lineage>
        <taxon>Eukaryota</taxon>
        <taxon>Fungi</taxon>
        <taxon>Dikarya</taxon>
        <taxon>Basidiomycota</taxon>
        <taxon>Agaricomycotina</taxon>
        <taxon>Agaricomycetes</taxon>
        <taxon>Agaricomycetidae</taxon>
        <taxon>Agaricales</taxon>
        <taxon>Marasmiineae</taxon>
        <taxon>Omphalotaceae</taxon>
        <taxon>Rhodocollybia</taxon>
    </lineage>
</organism>
<keyword evidence="2" id="KW-1185">Reference proteome</keyword>
<dbReference type="AlphaFoldDB" id="A0A9P5PZZ8"/>
<dbReference type="Proteomes" id="UP000772434">
    <property type="component" value="Unassembled WGS sequence"/>
</dbReference>